<evidence type="ECO:0000313" key="3">
    <source>
        <dbReference type="Proteomes" id="UP000295221"/>
    </source>
</evidence>
<keyword evidence="3" id="KW-1185">Reference proteome</keyword>
<dbReference type="EMBL" id="SLWK01000004">
    <property type="protein sequence ID" value="TCO08787.1"/>
    <property type="molecule type" value="Genomic_DNA"/>
</dbReference>
<dbReference type="RefSeq" id="WP_132433372.1">
    <property type="nucleotide sequence ID" value="NZ_SLWK01000004.1"/>
</dbReference>
<dbReference type="Proteomes" id="UP000295221">
    <property type="component" value="Unassembled WGS sequence"/>
</dbReference>
<dbReference type="AlphaFoldDB" id="A0A4R2GJQ0"/>
<organism evidence="2 3">
    <name type="scientific">Natronoflexus pectinivorans</name>
    <dbReference type="NCBI Taxonomy" id="682526"/>
    <lineage>
        <taxon>Bacteria</taxon>
        <taxon>Pseudomonadati</taxon>
        <taxon>Bacteroidota</taxon>
        <taxon>Bacteroidia</taxon>
        <taxon>Marinilabiliales</taxon>
        <taxon>Marinilabiliaceae</taxon>
        <taxon>Natronoflexus</taxon>
    </lineage>
</organism>
<keyword evidence="1" id="KW-1133">Transmembrane helix</keyword>
<evidence type="ECO:0000313" key="2">
    <source>
        <dbReference type="EMBL" id="TCO08787.1"/>
    </source>
</evidence>
<protein>
    <submittedName>
        <fullName evidence="2">Uncharacterized protein</fullName>
    </submittedName>
</protein>
<evidence type="ECO:0000256" key="1">
    <source>
        <dbReference type="SAM" id="Phobius"/>
    </source>
</evidence>
<dbReference type="OrthoDB" id="9936780at2"/>
<comment type="caution">
    <text evidence="2">The sequence shown here is derived from an EMBL/GenBank/DDBJ whole genome shotgun (WGS) entry which is preliminary data.</text>
</comment>
<name>A0A4R2GJQ0_9BACT</name>
<accession>A0A4R2GJQ0</accession>
<keyword evidence="1" id="KW-0472">Membrane</keyword>
<proteinExistence type="predicted"/>
<reference evidence="2 3" key="1">
    <citation type="submission" date="2019-03" db="EMBL/GenBank/DDBJ databases">
        <title>Genomic Encyclopedia of Type Strains, Phase IV (KMG-IV): sequencing the most valuable type-strain genomes for metagenomic binning, comparative biology and taxonomic classification.</title>
        <authorList>
            <person name="Goeker M."/>
        </authorList>
    </citation>
    <scope>NUCLEOTIDE SEQUENCE [LARGE SCALE GENOMIC DNA]</scope>
    <source>
        <strain evidence="2 3">DSM 24179</strain>
    </source>
</reference>
<sequence length="171" mass="19710">MKHTNNFNHWWIDFLATVVLLLFIFIFDYEQIIELRLTPGRTPQGSGISGILRSIDLLGGKFLVYGILWLVAILFFSKGLRKFLREWGEDEPQSDETISISQLSNAYQTLCDVMLAKGYDDAYDDFIGLIAERGTTIWASKVADKLNRLKNSNPDAYKTIEKWAKLFEEFD</sequence>
<feature type="transmembrane region" description="Helical" evidence="1">
    <location>
        <begin position="7"/>
        <end position="27"/>
    </location>
</feature>
<keyword evidence="1" id="KW-0812">Transmembrane</keyword>
<gene>
    <name evidence="2" type="ORF">EV194_10498</name>
</gene>
<feature type="transmembrane region" description="Helical" evidence="1">
    <location>
        <begin position="62"/>
        <end position="80"/>
    </location>
</feature>